<dbReference type="RefSeq" id="WP_105988459.1">
    <property type="nucleotide sequence ID" value="NZ_POST01000008.1"/>
</dbReference>
<comment type="caution">
    <text evidence="2">The sequence shown here is derived from an EMBL/GenBank/DDBJ whole genome shotgun (WGS) entry which is preliminary data.</text>
</comment>
<dbReference type="Proteomes" id="UP000767392">
    <property type="component" value="Unassembled WGS sequence"/>
</dbReference>
<protein>
    <submittedName>
        <fullName evidence="2">Type II toxin-antitoxin system RelE/ParE family toxin</fullName>
    </submittedName>
</protein>
<feature type="compositionally biased region" description="Basic and acidic residues" evidence="1">
    <location>
        <begin position="96"/>
        <end position="116"/>
    </location>
</feature>
<sequence length="116" mass="14152">MKSIIFSYYDWGEFEAFLDKLPVKDAIKLSDRIQKIEEYGLLISERQEWIKKLENNLYEIRSKRSSNIQRALYFKIIDNQFMISHAFTKKTNKTPSSEKNKARRRRDDYLRRHKDE</sequence>
<accession>A0ABY2YRS6</accession>
<evidence type="ECO:0000313" key="2">
    <source>
        <dbReference type="EMBL" id="TPR12302.1"/>
    </source>
</evidence>
<gene>
    <name evidence="2" type="ORF">DY048_07850</name>
</gene>
<reference evidence="2 3" key="1">
    <citation type="submission" date="2018-08" db="EMBL/GenBank/DDBJ databases">
        <title>Comparative genomics of wild bee and flower associated Lactobacillus reveals potential adaptation to the bee host.</title>
        <authorList>
            <person name="Vuong H.Q."/>
            <person name="Mcfrederick Q.S."/>
        </authorList>
    </citation>
    <scope>NUCLEOTIDE SEQUENCE [LARGE SCALE GENOMIC DNA]</scope>
    <source>
        <strain evidence="2 3">HV_04</strain>
    </source>
</reference>
<evidence type="ECO:0000313" key="3">
    <source>
        <dbReference type="Proteomes" id="UP000767392"/>
    </source>
</evidence>
<evidence type="ECO:0000256" key="1">
    <source>
        <dbReference type="SAM" id="MobiDB-lite"/>
    </source>
</evidence>
<dbReference type="EMBL" id="QUAM01000009">
    <property type="protein sequence ID" value="TPR12302.1"/>
    <property type="molecule type" value="Genomic_DNA"/>
</dbReference>
<dbReference type="InterPro" id="IPR009241">
    <property type="entry name" value="HigB-like"/>
</dbReference>
<proteinExistence type="predicted"/>
<feature type="region of interest" description="Disordered" evidence="1">
    <location>
        <begin position="88"/>
        <end position="116"/>
    </location>
</feature>
<organism evidence="2 3">
    <name type="scientific">Apilactobacillus timberlakei</name>
    <dbReference type="NCBI Taxonomy" id="2008380"/>
    <lineage>
        <taxon>Bacteria</taxon>
        <taxon>Bacillati</taxon>
        <taxon>Bacillota</taxon>
        <taxon>Bacilli</taxon>
        <taxon>Lactobacillales</taxon>
        <taxon>Lactobacillaceae</taxon>
        <taxon>Apilactobacillus</taxon>
    </lineage>
</organism>
<keyword evidence="3" id="KW-1185">Reference proteome</keyword>
<name>A0ABY2YRS6_9LACO</name>
<dbReference type="Pfam" id="PF05973">
    <property type="entry name" value="Gp49"/>
    <property type="match status" value="1"/>
</dbReference>